<name>A0ABR4TZ54_9FLAO</name>
<evidence type="ECO:0000313" key="1">
    <source>
        <dbReference type="EMBL" id="KEY19233.1"/>
    </source>
</evidence>
<organism evidence="1 2">
    <name type="scientific">Kaistella antarctica</name>
    <dbReference type="NCBI Taxonomy" id="266748"/>
    <lineage>
        <taxon>Bacteria</taxon>
        <taxon>Pseudomonadati</taxon>
        <taxon>Bacteroidota</taxon>
        <taxon>Flavobacteriia</taxon>
        <taxon>Flavobacteriales</taxon>
        <taxon>Weeksellaceae</taxon>
        <taxon>Chryseobacterium group</taxon>
        <taxon>Kaistella</taxon>
    </lineage>
</organism>
<accession>A0ABR4TZ54</accession>
<evidence type="ECO:0000313" key="2">
    <source>
        <dbReference type="Proteomes" id="UP000028349"/>
    </source>
</evidence>
<dbReference type="EMBL" id="JPEP01000002">
    <property type="protein sequence ID" value="KEY19233.1"/>
    <property type="molecule type" value="Genomic_DNA"/>
</dbReference>
<reference evidence="1 2" key="1">
    <citation type="submission" date="2014-07" db="EMBL/GenBank/DDBJ databases">
        <authorList>
            <person name="Pisani N.G."/>
            <person name="Newman J.D."/>
        </authorList>
    </citation>
    <scope>NUCLEOTIDE SEQUENCE [LARGE SCALE GENOMIC DNA]</scope>
    <source>
        <strain evidence="1 2">LMG 24720</strain>
    </source>
</reference>
<sequence length="64" mass="7271">MVFILDRVCVRAEGIVGALFRRLVWRGQKKATARRPTIFRSWIRALAKNGHAQNNSNKSSKFAA</sequence>
<proteinExistence type="predicted"/>
<gene>
    <name evidence="1" type="ORF">HY04_12500</name>
</gene>
<dbReference type="Proteomes" id="UP000028349">
    <property type="component" value="Unassembled WGS sequence"/>
</dbReference>
<keyword evidence="2" id="KW-1185">Reference proteome</keyword>
<protein>
    <submittedName>
        <fullName evidence="1">Uncharacterized protein</fullName>
    </submittedName>
</protein>
<comment type="caution">
    <text evidence="1">The sequence shown here is derived from an EMBL/GenBank/DDBJ whole genome shotgun (WGS) entry which is preliminary data.</text>
</comment>